<dbReference type="Proteomes" id="UP000008698">
    <property type="component" value="Unassembled WGS sequence"/>
</dbReference>
<dbReference type="RefSeq" id="XP_003007122.1">
    <property type="nucleotide sequence ID" value="XM_003007076.1"/>
</dbReference>
<evidence type="ECO:0000313" key="2">
    <source>
        <dbReference type="Proteomes" id="UP000008698"/>
    </source>
</evidence>
<evidence type="ECO:0000313" key="1">
    <source>
        <dbReference type="EMBL" id="EEY17152.1"/>
    </source>
</evidence>
<organism evidence="2">
    <name type="scientific">Verticillium alfalfae (strain VaMs.102 / ATCC MYA-4576 / FGSC 10136)</name>
    <name type="common">Verticillium wilt of alfalfa</name>
    <name type="synonym">Verticillium albo-atrum</name>
    <dbReference type="NCBI Taxonomy" id="526221"/>
    <lineage>
        <taxon>Eukaryota</taxon>
        <taxon>Fungi</taxon>
        <taxon>Dikarya</taxon>
        <taxon>Ascomycota</taxon>
        <taxon>Pezizomycotina</taxon>
        <taxon>Sordariomycetes</taxon>
        <taxon>Hypocreomycetidae</taxon>
        <taxon>Glomerellales</taxon>
        <taxon>Plectosphaerellaceae</taxon>
        <taxon>Verticillium</taxon>
    </lineage>
</organism>
<dbReference type="CDD" id="cd12148">
    <property type="entry name" value="fungal_TF_MHR"/>
    <property type="match status" value="1"/>
</dbReference>
<dbReference type="STRING" id="526221.C9SDN2"/>
<sequence>MAGMDLSACTDQANNDVRDVSSSTLPAPIFVRGGGEAHRTKHEPPQALAGIVGSGSGSEAASSPQLLRIASAVSPMPQQSHWLSLFAPEPTILRILNDWFERVHALAPVLVRRRFMRRFRSREADHNATFCGLVISVCMATCATLRREDYGDATAEKGATFIQYHRLLEVDSSGQNAYTLDWCVAMYNLGMSASSLATGGLKSTSSYHALSMAAIGVRYIAYYCMKDHDFVEQQQAKRLFMLIFAGSQSGDAFGMLTPNIASYQDNWPQLRPLPLTDDELDPTGKDLDPLAAEDTAWHGNNTSYIPGLLRLSDIFWVWHEAQTIPAAMLGGVEAALARYLAQVQQVIDSLPPELRWRGGLSRPAHVTEGHDAQVVNIFITSLHIRSNLLEKFGSTSGSHEEHQRIVDDLLEILYHLPQAVFDANGSSLVPKIRDIGASYLEQAQKIQGMGDDVKEKMERLSRRLHDLDCWPGHPTGY</sequence>
<dbReference type="OMA" id="YCSADIF"/>
<keyword evidence="2" id="KW-1185">Reference proteome</keyword>
<gene>
    <name evidence="1" type="ORF">VDBG_03261</name>
</gene>
<dbReference type="eggNOG" id="ENOG502SME5">
    <property type="taxonomic scope" value="Eukaryota"/>
</dbReference>
<protein>
    <recommendedName>
        <fullName evidence="3">Transcription factor domain-containing protein</fullName>
    </recommendedName>
</protein>
<name>C9SDN2_VERA1</name>
<dbReference type="GeneID" id="9533284"/>
<dbReference type="AlphaFoldDB" id="C9SDN2"/>
<reference evidence="2" key="1">
    <citation type="journal article" date="2011" name="PLoS Pathog.">
        <title>Comparative genomics yields insights into niche adaptation of plant vascular wilt pathogens.</title>
        <authorList>
            <person name="Klosterman S.J."/>
            <person name="Subbarao K.V."/>
            <person name="Kang S."/>
            <person name="Veronese P."/>
            <person name="Gold S.E."/>
            <person name="Thomma B.P.H.J."/>
            <person name="Chen Z."/>
            <person name="Henrissat B."/>
            <person name="Lee Y.-H."/>
            <person name="Park J."/>
            <person name="Garcia-Pedrajas M.D."/>
            <person name="Barbara D.J."/>
            <person name="Anchieta A."/>
            <person name="de Jonge R."/>
            <person name="Santhanam P."/>
            <person name="Maruthachalam K."/>
            <person name="Atallah Z."/>
            <person name="Amyotte S.G."/>
            <person name="Paz Z."/>
            <person name="Inderbitzin P."/>
            <person name="Hayes R.J."/>
            <person name="Heiman D.I."/>
            <person name="Young S."/>
            <person name="Zeng Q."/>
            <person name="Engels R."/>
            <person name="Galagan J."/>
            <person name="Cuomo C.A."/>
            <person name="Dobinson K.F."/>
            <person name="Ma L.-J."/>
        </authorList>
    </citation>
    <scope>NUCLEOTIDE SEQUENCE [LARGE SCALE GENOMIC DNA]</scope>
    <source>
        <strain evidence="2">VaMs.102 / ATCC MYA-4576 / FGSC 10136</strain>
    </source>
</reference>
<accession>C9SDN2</accession>
<evidence type="ECO:0008006" key="3">
    <source>
        <dbReference type="Google" id="ProtNLM"/>
    </source>
</evidence>
<dbReference type="HOGENOM" id="CLU_036206_0_0_1"/>
<dbReference type="OrthoDB" id="2534600at2759"/>
<proteinExistence type="predicted"/>
<dbReference type="EMBL" id="DS985216">
    <property type="protein sequence ID" value="EEY17152.1"/>
    <property type="molecule type" value="Genomic_DNA"/>
</dbReference>
<dbReference type="KEGG" id="val:VDBG_03261"/>